<evidence type="ECO:0000313" key="1">
    <source>
        <dbReference type="EMBL" id="KNZ63447.1"/>
    </source>
</evidence>
<keyword evidence="2" id="KW-1185">Reference proteome</keyword>
<accession>A0A0L6VS51</accession>
<name>A0A0L6VS51_9BASI</name>
<evidence type="ECO:0000313" key="2">
    <source>
        <dbReference type="Proteomes" id="UP000037035"/>
    </source>
</evidence>
<reference evidence="1 2" key="1">
    <citation type="submission" date="2015-08" db="EMBL/GenBank/DDBJ databases">
        <title>Next Generation Sequencing and Analysis of the Genome of Puccinia sorghi L Schw, the Causal Agent of Maize Common Rust.</title>
        <authorList>
            <person name="Rochi L."/>
            <person name="Burguener G."/>
            <person name="Darino M."/>
            <person name="Turjanski A."/>
            <person name="Kreff E."/>
            <person name="Dieguez M.J."/>
            <person name="Sacco F."/>
        </authorList>
    </citation>
    <scope>NUCLEOTIDE SEQUENCE [LARGE SCALE GENOMIC DNA]</scope>
    <source>
        <strain evidence="1 2">RO10H11247</strain>
    </source>
</reference>
<proteinExistence type="predicted"/>
<dbReference type="AlphaFoldDB" id="A0A0L6VS51"/>
<comment type="caution">
    <text evidence="1">The sequence shown here is derived from an EMBL/GenBank/DDBJ whole genome shotgun (WGS) entry which is preliminary data.</text>
</comment>
<protein>
    <submittedName>
        <fullName evidence="1">Uncharacterized protein</fullName>
    </submittedName>
</protein>
<dbReference type="VEuPathDB" id="FungiDB:VP01_11420g1"/>
<dbReference type="EMBL" id="LAVV01001578">
    <property type="protein sequence ID" value="KNZ63447.1"/>
    <property type="molecule type" value="Genomic_DNA"/>
</dbReference>
<organism evidence="1 2">
    <name type="scientific">Puccinia sorghi</name>
    <dbReference type="NCBI Taxonomy" id="27349"/>
    <lineage>
        <taxon>Eukaryota</taxon>
        <taxon>Fungi</taxon>
        <taxon>Dikarya</taxon>
        <taxon>Basidiomycota</taxon>
        <taxon>Pucciniomycotina</taxon>
        <taxon>Pucciniomycetes</taxon>
        <taxon>Pucciniales</taxon>
        <taxon>Pucciniaceae</taxon>
        <taxon>Puccinia</taxon>
    </lineage>
</organism>
<dbReference type="Proteomes" id="UP000037035">
    <property type="component" value="Unassembled WGS sequence"/>
</dbReference>
<gene>
    <name evidence="1" type="ORF">VP01_11420g1</name>
</gene>
<sequence>MKTTEINVNQPDFKEACFWVPSTLCTIQLAILNPSYIKAVEEKKNRNH</sequence>